<evidence type="ECO:0000313" key="9">
    <source>
        <dbReference type="EMBL" id="WOQ69707.1"/>
    </source>
</evidence>
<evidence type="ECO:0000256" key="3">
    <source>
        <dbReference type="ARBA" id="ARBA00022448"/>
    </source>
</evidence>
<reference evidence="9 10" key="1">
    <citation type="submission" date="2023-10" db="EMBL/GenBank/DDBJ databases">
        <title>Y20.</title>
        <authorList>
            <person name="Zhang G."/>
            <person name="Ding Y."/>
        </authorList>
    </citation>
    <scope>NUCLEOTIDE SEQUENCE [LARGE SCALE GENOMIC DNA]</scope>
    <source>
        <strain evidence="9 10">Y20</strain>
    </source>
</reference>
<dbReference type="GO" id="GO:0015385">
    <property type="term" value="F:sodium:proton antiporter activity"/>
    <property type="evidence" value="ECO:0007669"/>
    <property type="project" value="TreeGrafter"/>
</dbReference>
<evidence type="ECO:0000256" key="4">
    <source>
        <dbReference type="ARBA" id="ARBA00022475"/>
    </source>
</evidence>
<dbReference type="GO" id="GO:0005886">
    <property type="term" value="C:plasma membrane"/>
    <property type="evidence" value="ECO:0007669"/>
    <property type="project" value="UniProtKB-SubCell"/>
</dbReference>
<sequence>MSVVIIVILVLFVAAALLALVRIVRGPSILDRVVAADVLLTEVMCIIGAEMVINHHTRSLTLLLIIAAAGVFGSISVARFVARRDNPR</sequence>
<comment type="similarity">
    <text evidence="2">Belongs to the CPA3 antiporters (TC 2.A.63) subunit F family.</text>
</comment>
<proteinExistence type="inferred from homology"/>
<evidence type="ECO:0000256" key="2">
    <source>
        <dbReference type="ARBA" id="ARBA00009212"/>
    </source>
</evidence>
<evidence type="ECO:0000256" key="1">
    <source>
        <dbReference type="ARBA" id="ARBA00004651"/>
    </source>
</evidence>
<keyword evidence="7 8" id="KW-0472">Membrane</keyword>
<dbReference type="Proteomes" id="UP001329313">
    <property type="component" value="Chromosome"/>
</dbReference>
<evidence type="ECO:0000256" key="5">
    <source>
        <dbReference type="ARBA" id="ARBA00022692"/>
    </source>
</evidence>
<evidence type="ECO:0000256" key="7">
    <source>
        <dbReference type="ARBA" id="ARBA00023136"/>
    </source>
</evidence>
<keyword evidence="4" id="KW-1003">Cell membrane</keyword>
<dbReference type="PANTHER" id="PTHR34702:SF1">
    <property type="entry name" value="NA(+)_H(+) ANTIPORTER SUBUNIT F"/>
    <property type="match status" value="1"/>
</dbReference>
<keyword evidence="3" id="KW-0813">Transport</keyword>
<dbReference type="EMBL" id="CP137080">
    <property type="protein sequence ID" value="WOQ69707.1"/>
    <property type="molecule type" value="Genomic_DNA"/>
</dbReference>
<comment type="subcellular location">
    <subcellularLocation>
        <location evidence="1">Cell membrane</location>
        <topology evidence="1">Multi-pass membrane protein</topology>
    </subcellularLocation>
</comment>
<dbReference type="PANTHER" id="PTHR34702">
    <property type="entry name" value="NA(+)/H(+) ANTIPORTER SUBUNIT F1"/>
    <property type="match status" value="1"/>
</dbReference>
<evidence type="ECO:0000256" key="8">
    <source>
        <dbReference type="SAM" id="Phobius"/>
    </source>
</evidence>
<feature type="transmembrane region" description="Helical" evidence="8">
    <location>
        <begin position="60"/>
        <end position="82"/>
    </location>
</feature>
<keyword evidence="6 8" id="KW-1133">Transmembrane helix</keyword>
<dbReference type="RefSeq" id="WP_330170801.1">
    <property type="nucleotide sequence ID" value="NZ_CP137080.1"/>
</dbReference>
<dbReference type="AlphaFoldDB" id="A0AAU0MIT7"/>
<dbReference type="Pfam" id="PF04066">
    <property type="entry name" value="MrpF_PhaF"/>
    <property type="match status" value="1"/>
</dbReference>
<name>A0AAU0MIT7_9MICO</name>
<protein>
    <submittedName>
        <fullName evidence="9">Monovalent cation/H+ antiporter complex subunit F</fullName>
    </submittedName>
</protein>
<keyword evidence="10" id="KW-1185">Reference proteome</keyword>
<evidence type="ECO:0000313" key="10">
    <source>
        <dbReference type="Proteomes" id="UP001329313"/>
    </source>
</evidence>
<dbReference type="KEGG" id="mliy:RYJ27_00195"/>
<dbReference type="InterPro" id="IPR007208">
    <property type="entry name" value="MrpF/PhaF-like"/>
</dbReference>
<evidence type="ECO:0000256" key="6">
    <source>
        <dbReference type="ARBA" id="ARBA00022989"/>
    </source>
</evidence>
<accession>A0AAU0MIT7</accession>
<keyword evidence="5 8" id="KW-0812">Transmembrane</keyword>
<organism evidence="9 10">
    <name type="scientific">Microbacterium limosum</name>
    <dbReference type="NCBI Taxonomy" id="3079935"/>
    <lineage>
        <taxon>Bacteria</taxon>
        <taxon>Bacillati</taxon>
        <taxon>Actinomycetota</taxon>
        <taxon>Actinomycetes</taxon>
        <taxon>Micrococcales</taxon>
        <taxon>Microbacteriaceae</taxon>
        <taxon>Microbacterium</taxon>
    </lineage>
</organism>
<gene>
    <name evidence="9" type="ORF">RYJ27_00195</name>
</gene>